<reference evidence="2 3" key="1">
    <citation type="submission" date="2024-07" db="EMBL/GenBank/DDBJ databases">
        <title>Enhanced genomic and transcriptomic resources for Trichinella pseudospiralis and T. spiralis underpin the discovery of pronounced molecular differences between stages and species.</title>
        <authorList>
            <person name="Pasi K.K."/>
            <person name="La Rosa G."/>
            <person name="Gomez-Morales M.A."/>
            <person name="Tosini F."/>
            <person name="Sumanam S."/>
            <person name="Young N.D."/>
            <person name="Chang B.C."/>
            <person name="Robin G.B."/>
        </authorList>
    </citation>
    <scope>NUCLEOTIDE SEQUENCE [LARGE SCALE GENOMIC DNA]</scope>
    <source>
        <strain evidence="2">ISS534</strain>
    </source>
</reference>
<keyword evidence="1" id="KW-0812">Transmembrane</keyword>
<keyword evidence="3" id="KW-1185">Reference proteome</keyword>
<evidence type="ECO:0000256" key="1">
    <source>
        <dbReference type="SAM" id="Phobius"/>
    </source>
</evidence>
<name>A0ABR3L046_TRISP</name>
<accession>A0ABR3L046</accession>
<gene>
    <name evidence="2" type="ORF">TSPI_04762</name>
</gene>
<keyword evidence="1" id="KW-0472">Membrane</keyword>
<comment type="caution">
    <text evidence="2">The sequence shown here is derived from an EMBL/GenBank/DDBJ whole genome shotgun (WGS) entry which is preliminary data.</text>
</comment>
<dbReference type="EMBL" id="JBEUSY010000021">
    <property type="protein sequence ID" value="KAL1246218.1"/>
    <property type="molecule type" value="Genomic_DNA"/>
</dbReference>
<evidence type="ECO:0000313" key="2">
    <source>
        <dbReference type="EMBL" id="KAL1246218.1"/>
    </source>
</evidence>
<proteinExistence type="predicted"/>
<evidence type="ECO:0000313" key="3">
    <source>
        <dbReference type="Proteomes" id="UP001558632"/>
    </source>
</evidence>
<sequence length="149" mass="16620">MTIAFNGEKISSELRQTMSEFKEPEEKPLLPTYVIVIIACVLAIAALLTLAVLVKRYRSRSGSEVFNKSIKNGSAVKAWAAHATPTMQYAQRNSFDHPNLYEMKEASGPFPSHINYGFPNDVKANGIKNGQRQIEIALQDTVDSPKYCR</sequence>
<dbReference type="Proteomes" id="UP001558632">
    <property type="component" value="Unassembled WGS sequence"/>
</dbReference>
<organism evidence="2 3">
    <name type="scientific">Trichinella spiralis</name>
    <name type="common">Trichina worm</name>
    <dbReference type="NCBI Taxonomy" id="6334"/>
    <lineage>
        <taxon>Eukaryota</taxon>
        <taxon>Metazoa</taxon>
        <taxon>Ecdysozoa</taxon>
        <taxon>Nematoda</taxon>
        <taxon>Enoplea</taxon>
        <taxon>Dorylaimia</taxon>
        <taxon>Trichinellida</taxon>
        <taxon>Trichinellidae</taxon>
        <taxon>Trichinella</taxon>
    </lineage>
</organism>
<feature type="transmembrane region" description="Helical" evidence="1">
    <location>
        <begin position="33"/>
        <end position="54"/>
    </location>
</feature>
<keyword evidence="1" id="KW-1133">Transmembrane helix</keyword>
<protein>
    <submittedName>
        <fullName evidence="2">Phosphoglucosamine mutase</fullName>
    </submittedName>
</protein>